<evidence type="ECO:0000259" key="7">
    <source>
        <dbReference type="Pfam" id="PF04138"/>
    </source>
</evidence>
<evidence type="ECO:0000256" key="4">
    <source>
        <dbReference type="ARBA" id="ARBA00023136"/>
    </source>
</evidence>
<dbReference type="PANTHER" id="PTHR48090:SF7">
    <property type="entry name" value="RFBJ PROTEIN"/>
    <property type="match status" value="1"/>
</dbReference>
<dbReference type="PANTHER" id="PTHR48090">
    <property type="entry name" value="UNDECAPRENYL-PHOSPHATE 4-DEOXY-4-FORMAMIDO-L-ARABINOSE TRANSFERASE-RELATED"/>
    <property type="match status" value="1"/>
</dbReference>
<dbReference type="InterPro" id="IPR050256">
    <property type="entry name" value="Glycosyltransferase_2"/>
</dbReference>
<dbReference type="Gene3D" id="3.90.550.10">
    <property type="entry name" value="Spore Coat Polysaccharide Biosynthesis Protein SpsA, Chain A"/>
    <property type="match status" value="1"/>
</dbReference>
<dbReference type="Pfam" id="PF04138">
    <property type="entry name" value="GtrA_DPMS_TM"/>
    <property type="match status" value="1"/>
</dbReference>
<organism evidence="8 9">
    <name type="scientific">Laedolimicola intestinihominis</name>
    <dbReference type="NCBI Taxonomy" id="3133166"/>
    <lineage>
        <taxon>Bacteria</taxon>
        <taxon>Bacillati</taxon>
        <taxon>Bacillota</taxon>
        <taxon>Clostridia</taxon>
        <taxon>Lachnospirales</taxon>
        <taxon>Lachnospiraceae</taxon>
        <taxon>Laedolimicola</taxon>
    </lineage>
</organism>
<dbReference type="InterPro" id="IPR001173">
    <property type="entry name" value="Glyco_trans_2-like"/>
</dbReference>
<feature type="transmembrane region" description="Helical" evidence="5">
    <location>
        <begin position="233"/>
        <end position="254"/>
    </location>
</feature>
<keyword evidence="2 5" id="KW-0812">Transmembrane</keyword>
<evidence type="ECO:0000256" key="3">
    <source>
        <dbReference type="ARBA" id="ARBA00022989"/>
    </source>
</evidence>
<feature type="transmembrane region" description="Helical" evidence="5">
    <location>
        <begin position="302"/>
        <end position="323"/>
    </location>
</feature>
<protein>
    <submittedName>
        <fullName evidence="8">Bifunctional glycosyltransferase family 2/GtrA family protein</fullName>
    </submittedName>
</protein>
<dbReference type="InterPro" id="IPR007267">
    <property type="entry name" value="GtrA_DPMS_TM"/>
</dbReference>
<keyword evidence="3 5" id="KW-1133">Transmembrane helix</keyword>
<dbReference type="Proteomes" id="UP001438008">
    <property type="component" value="Unassembled WGS sequence"/>
</dbReference>
<evidence type="ECO:0000313" key="8">
    <source>
        <dbReference type="EMBL" id="MEQ2473996.1"/>
    </source>
</evidence>
<keyword evidence="4 5" id="KW-0472">Membrane</keyword>
<dbReference type="SUPFAM" id="SSF53448">
    <property type="entry name" value="Nucleotide-diphospho-sugar transferases"/>
    <property type="match status" value="1"/>
</dbReference>
<feature type="domain" description="GtrA/DPMS transmembrane" evidence="7">
    <location>
        <begin position="235"/>
        <end position="351"/>
    </location>
</feature>
<gene>
    <name evidence="8" type="ORF">WMO29_16110</name>
</gene>
<dbReference type="EMBL" id="JBBMFE010000022">
    <property type="protein sequence ID" value="MEQ2473996.1"/>
    <property type="molecule type" value="Genomic_DNA"/>
</dbReference>
<accession>A0ABV1FLW5</accession>
<dbReference type="Pfam" id="PF00535">
    <property type="entry name" value="Glycos_transf_2"/>
    <property type="match status" value="1"/>
</dbReference>
<feature type="domain" description="Glycosyltransferase 2-like" evidence="6">
    <location>
        <begin position="5"/>
        <end position="111"/>
    </location>
</feature>
<comment type="caution">
    <text evidence="8">The sequence shown here is derived from an EMBL/GenBank/DDBJ whole genome shotgun (WGS) entry which is preliminary data.</text>
</comment>
<dbReference type="RefSeq" id="WP_349165492.1">
    <property type="nucleotide sequence ID" value="NZ_JBBMFE010000022.1"/>
</dbReference>
<dbReference type="InterPro" id="IPR029044">
    <property type="entry name" value="Nucleotide-diphossugar_trans"/>
</dbReference>
<evidence type="ECO:0000256" key="1">
    <source>
        <dbReference type="ARBA" id="ARBA00004141"/>
    </source>
</evidence>
<name>A0ABV1FLW5_9FIRM</name>
<proteinExistence type="predicted"/>
<keyword evidence="9" id="KW-1185">Reference proteome</keyword>
<dbReference type="CDD" id="cd04179">
    <property type="entry name" value="DPM_DPG-synthase_like"/>
    <property type="match status" value="1"/>
</dbReference>
<evidence type="ECO:0000313" key="9">
    <source>
        <dbReference type="Proteomes" id="UP001438008"/>
    </source>
</evidence>
<evidence type="ECO:0000256" key="5">
    <source>
        <dbReference type="SAM" id="Phobius"/>
    </source>
</evidence>
<sequence>MKSILVIPALNPPAHLLEYVDQLIASGAEHLVLVDDGSASEYKPIFEKLSEHPQCHILTHTVNQGKGRALKDAFAYILEQPQWTGLGVITADSDGQHLAADIRRMDQEMEELHRKEERFLLLGCRNFHQDDVPFRSRFGNLLTCSLFRLLYGVSVTDTQTGLRGISWDLLSHMCQLSGERFEYEMNMLTDAALSKTPVHTLEISTVYLDNNSESHFNPLVDSIKIYRILFGTFLKYAVSSLFSSLVDLVCFTAAELLLPAGAYRILEATVIARIISSLVNYSCNKKLVFSDKGSTGSTLPKYYALCVVVMLCSAGLVSLFSFLPVPPTLIKIVVDTVLYLLNYQIQRRYIFKTI</sequence>
<evidence type="ECO:0000256" key="2">
    <source>
        <dbReference type="ARBA" id="ARBA00022692"/>
    </source>
</evidence>
<reference evidence="8 9" key="1">
    <citation type="submission" date="2024-03" db="EMBL/GenBank/DDBJ databases">
        <title>Human intestinal bacterial collection.</title>
        <authorList>
            <person name="Pauvert C."/>
            <person name="Hitch T.C.A."/>
            <person name="Clavel T."/>
        </authorList>
    </citation>
    <scope>NUCLEOTIDE SEQUENCE [LARGE SCALE GENOMIC DNA]</scope>
    <source>
        <strain evidence="8 9">CLA-AA-H132</strain>
    </source>
</reference>
<evidence type="ECO:0000259" key="6">
    <source>
        <dbReference type="Pfam" id="PF00535"/>
    </source>
</evidence>
<comment type="subcellular location">
    <subcellularLocation>
        <location evidence="1">Membrane</location>
        <topology evidence="1">Multi-pass membrane protein</topology>
    </subcellularLocation>
</comment>